<gene>
    <name evidence="7" type="ORF">DCK97_09430</name>
</gene>
<keyword evidence="5 6" id="KW-0460">Magnesium</keyword>
<reference evidence="7 8" key="1">
    <citation type="journal article" date="2018" name="Nat. Biotechnol.">
        <title>A standardized bacterial taxonomy based on genome phylogeny substantially revises the tree of life.</title>
        <authorList>
            <person name="Parks D.H."/>
            <person name="Chuvochina M."/>
            <person name="Waite D.W."/>
            <person name="Rinke C."/>
            <person name="Skarshewski A."/>
            <person name="Chaumeil P.A."/>
            <person name="Hugenholtz P."/>
        </authorList>
    </citation>
    <scope>NUCLEOTIDE SEQUENCE [LARGE SCALE GENOMIC DNA]</scope>
    <source>
        <strain evidence="7">UBA8739</strain>
    </source>
</reference>
<comment type="similarity">
    <text evidence="2">Belongs to the inositol monophosphatase superfamily.</text>
</comment>
<evidence type="ECO:0000313" key="7">
    <source>
        <dbReference type="EMBL" id="HAE47627.1"/>
    </source>
</evidence>
<dbReference type="AlphaFoldDB" id="A0A3B9IJY8"/>
<dbReference type="InterPro" id="IPR000760">
    <property type="entry name" value="Inositol_monophosphatase-like"/>
</dbReference>
<keyword evidence="3 6" id="KW-0479">Metal-binding</keyword>
<dbReference type="InterPro" id="IPR051090">
    <property type="entry name" value="Inositol_monoP_superfamily"/>
</dbReference>
<accession>A0A3B9IJY8</accession>
<dbReference type="PRINTS" id="PR00377">
    <property type="entry name" value="IMPHPHTASES"/>
</dbReference>
<dbReference type="GO" id="GO:0046872">
    <property type="term" value="F:metal ion binding"/>
    <property type="evidence" value="ECO:0007669"/>
    <property type="project" value="UniProtKB-KW"/>
</dbReference>
<evidence type="ECO:0000256" key="5">
    <source>
        <dbReference type="ARBA" id="ARBA00022842"/>
    </source>
</evidence>
<organism evidence="7 8">
    <name type="scientific">Tistrella mobilis</name>
    <dbReference type="NCBI Taxonomy" id="171437"/>
    <lineage>
        <taxon>Bacteria</taxon>
        <taxon>Pseudomonadati</taxon>
        <taxon>Pseudomonadota</taxon>
        <taxon>Alphaproteobacteria</taxon>
        <taxon>Geminicoccales</taxon>
        <taxon>Geminicoccaceae</taxon>
        <taxon>Tistrella</taxon>
    </lineage>
</organism>
<dbReference type="InterPro" id="IPR020583">
    <property type="entry name" value="Inositol_monoP_metal-BS"/>
</dbReference>
<dbReference type="Pfam" id="PF00459">
    <property type="entry name" value="Inositol_P"/>
    <property type="match status" value="1"/>
</dbReference>
<dbReference type="Proteomes" id="UP000257706">
    <property type="component" value="Unassembled WGS sequence"/>
</dbReference>
<dbReference type="PANTHER" id="PTHR43200">
    <property type="entry name" value="PHOSPHATASE"/>
    <property type="match status" value="1"/>
</dbReference>
<evidence type="ECO:0000256" key="2">
    <source>
        <dbReference type="ARBA" id="ARBA00009759"/>
    </source>
</evidence>
<evidence type="ECO:0000256" key="3">
    <source>
        <dbReference type="ARBA" id="ARBA00022723"/>
    </source>
</evidence>
<dbReference type="OrthoDB" id="9785695at2"/>
<feature type="binding site" evidence="6">
    <location>
        <position position="96"/>
    </location>
    <ligand>
        <name>Mg(2+)</name>
        <dbReference type="ChEBI" id="CHEBI:18420"/>
        <label>1</label>
        <note>catalytic</note>
    </ligand>
</feature>
<dbReference type="Gene3D" id="3.30.540.10">
    <property type="entry name" value="Fructose-1,6-Bisphosphatase, subunit A, domain 1"/>
    <property type="match status" value="1"/>
</dbReference>
<comment type="caution">
    <text evidence="7">The sequence shown here is derived from an EMBL/GenBank/DDBJ whole genome shotgun (WGS) entry which is preliminary data.</text>
</comment>
<dbReference type="PANTHER" id="PTHR43200:SF6">
    <property type="entry name" value="3'(2'),5'-BISPHOSPHATE NUCLEOTIDASE"/>
    <property type="match status" value="1"/>
</dbReference>
<evidence type="ECO:0000313" key="8">
    <source>
        <dbReference type="Proteomes" id="UP000257706"/>
    </source>
</evidence>
<dbReference type="GO" id="GO:0016791">
    <property type="term" value="F:phosphatase activity"/>
    <property type="evidence" value="ECO:0007669"/>
    <property type="project" value="UniProtKB-ARBA"/>
</dbReference>
<dbReference type="PROSITE" id="PS00629">
    <property type="entry name" value="IMP_1"/>
    <property type="match status" value="1"/>
</dbReference>
<dbReference type="EMBL" id="DMAI01000145">
    <property type="protein sequence ID" value="HAE47627.1"/>
    <property type="molecule type" value="Genomic_DNA"/>
</dbReference>
<dbReference type="Gene3D" id="3.40.190.80">
    <property type="match status" value="1"/>
</dbReference>
<evidence type="ECO:0000256" key="6">
    <source>
        <dbReference type="PIRSR" id="PIRSR600760-2"/>
    </source>
</evidence>
<dbReference type="SUPFAM" id="SSF56655">
    <property type="entry name" value="Carbohydrate phosphatase"/>
    <property type="match status" value="1"/>
</dbReference>
<feature type="binding site" evidence="6">
    <location>
        <position position="93"/>
    </location>
    <ligand>
        <name>Mg(2+)</name>
        <dbReference type="ChEBI" id="CHEBI:18420"/>
        <label>2</label>
    </ligand>
</feature>
<comment type="cofactor">
    <cofactor evidence="1 6">
        <name>Mg(2+)</name>
        <dbReference type="ChEBI" id="CHEBI:18420"/>
    </cofactor>
</comment>
<name>A0A3B9IJY8_9PROT</name>
<protein>
    <submittedName>
        <fullName evidence="7">Histidinol phosphate phosphatase</fullName>
    </submittedName>
</protein>
<evidence type="ECO:0000256" key="4">
    <source>
        <dbReference type="ARBA" id="ARBA00022801"/>
    </source>
</evidence>
<sequence length="267" mass="28816">MRHMTPTRLAEDAAAFLPVAFRLADAARAEARRYFRTAVPVDVKPDQSPVTLADREAEAAMRRILEAELPAHGIFGEEHGRVREAADWQWVLDPIDGTRSFITGRPTFGSLVGLCFRGHPVLGVIDAGGTGERWWGITGGQSCFDGRPIRTRACADPALARLAATSPAMFGPDDRARFDRLAGRVTDVLWGGDCYNYGLLALGLIDLVAEVDLKPYDWCALVPVIEGAGGVVTDWSGQKLGLEGDGRVLAAGDPRAHRIALEMLALA</sequence>
<feature type="binding site" evidence="6">
    <location>
        <position position="95"/>
    </location>
    <ligand>
        <name>Mg(2+)</name>
        <dbReference type="ChEBI" id="CHEBI:18420"/>
        <label>1</label>
        <note>catalytic</note>
    </ligand>
</feature>
<keyword evidence="4" id="KW-0378">Hydrolase</keyword>
<proteinExistence type="inferred from homology"/>
<feature type="binding site" evidence="6">
    <location>
        <position position="217"/>
    </location>
    <ligand>
        <name>Mg(2+)</name>
        <dbReference type="ChEBI" id="CHEBI:18420"/>
        <label>1</label>
        <note>catalytic</note>
    </ligand>
</feature>
<dbReference type="CDD" id="cd01641">
    <property type="entry name" value="Bacterial_IMPase_like_1"/>
    <property type="match status" value="1"/>
</dbReference>
<dbReference type="GO" id="GO:0000105">
    <property type="term" value="P:L-histidine biosynthetic process"/>
    <property type="evidence" value="ECO:0007669"/>
    <property type="project" value="TreeGrafter"/>
</dbReference>
<feature type="binding site" evidence="6">
    <location>
        <position position="77"/>
    </location>
    <ligand>
        <name>Mg(2+)</name>
        <dbReference type="ChEBI" id="CHEBI:18420"/>
        <label>1</label>
        <note>catalytic</note>
    </ligand>
</feature>
<evidence type="ECO:0000256" key="1">
    <source>
        <dbReference type="ARBA" id="ARBA00001946"/>
    </source>
</evidence>